<reference evidence="2" key="1">
    <citation type="submission" date="2021-06" db="EMBL/GenBank/DDBJ databases">
        <title>A collection of bacterial strains from the Burkholderia cepacia Research Laboratory and Repository.</title>
        <authorList>
            <person name="Lipuma J."/>
            <person name="Spilker T."/>
        </authorList>
    </citation>
    <scope>NUCLEOTIDE SEQUENCE</scope>
    <source>
        <strain evidence="2">AU37435</strain>
    </source>
</reference>
<dbReference type="EMBL" id="JAHPMX010000030">
    <property type="protein sequence ID" value="MBU9360541.1"/>
    <property type="molecule type" value="Genomic_DNA"/>
</dbReference>
<accession>A0AAP2MRQ6</accession>
<name>A0AAP2MRQ6_9BURK</name>
<dbReference type="RefSeq" id="WP_217085041.1">
    <property type="nucleotide sequence ID" value="NZ_CP090751.1"/>
</dbReference>
<sequence length="87" mass="9072">MMKRLTVAMLFAIPAVAFSATYAVTVQSGVTTGAKLTVLGQTSCVYADVPIALGDILKYPDGSRQVCASGQKGPLLIDVASEKEAKH</sequence>
<dbReference type="Proteomes" id="UP001196915">
    <property type="component" value="Unassembled WGS sequence"/>
</dbReference>
<evidence type="ECO:0000256" key="1">
    <source>
        <dbReference type="SAM" id="SignalP"/>
    </source>
</evidence>
<keyword evidence="1" id="KW-0732">Signal</keyword>
<dbReference type="AlphaFoldDB" id="A0AAP2MRQ6"/>
<gene>
    <name evidence="2" type="ORF">KTE52_29895</name>
</gene>
<evidence type="ECO:0000313" key="2">
    <source>
        <dbReference type="EMBL" id="MBU9360541.1"/>
    </source>
</evidence>
<feature type="signal peptide" evidence="1">
    <location>
        <begin position="1"/>
        <end position="19"/>
    </location>
</feature>
<protein>
    <recommendedName>
        <fullName evidence="4">Bacteriophage protein</fullName>
    </recommendedName>
</protein>
<proteinExistence type="predicted"/>
<evidence type="ECO:0000313" key="3">
    <source>
        <dbReference type="Proteomes" id="UP001196915"/>
    </source>
</evidence>
<feature type="chain" id="PRO_5043044929" description="Bacteriophage protein" evidence="1">
    <location>
        <begin position="20"/>
        <end position="87"/>
    </location>
</feature>
<evidence type="ECO:0008006" key="4">
    <source>
        <dbReference type="Google" id="ProtNLM"/>
    </source>
</evidence>
<comment type="caution">
    <text evidence="2">The sequence shown here is derived from an EMBL/GenBank/DDBJ whole genome shotgun (WGS) entry which is preliminary data.</text>
</comment>
<organism evidence="2 3">
    <name type="scientific">Burkholderia multivorans</name>
    <dbReference type="NCBI Taxonomy" id="87883"/>
    <lineage>
        <taxon>Bacteria</taxon>
        <taxon>Pseudomonadati</taxon>
        <taxon>Pseudomonadota</taxon>
        <taxon>Betaproteobacteria</taxon>
        <taxon>Burkholderiales</taxon>
        <taxon>Burkholderiaceae</taxon>
        <taxon>Burkholderia</taxon>
        <taxon>Burkholderia cepacia complex</taxon>
    </lineage>
</organism>